<feature type="compositionally biased region" description="Basic residues" evidence="1">
    <location>
        <begin position="203"/>
        <end position="213"/>
    </location>
</feature>
<feature type="transmembrane region" description="Helical" evidence="2">
    <location>
        <begin position="119"/>
        <end position="146"/>
    </location>
</feature>
<proteinExistence type="predicted"/>
<protein>
    <submittedName>
        <fullName evidence="3">Uncharacterized protein</fullName>
    </submittedName>
</protein>
<keyword evidence="4" id="KW-1185">Reference proteome</keyword>
<evidence type="ECO:0000256" key="2">
    <source>
        <dbReference type="SAM" id="Phobius"/>
    </source>
</evidence>
<comment type="caution">
    <text evidence="3">The sequence shown here is derived from an EMBL/GenBank/DDBJ whole genome shotgun (WGS) entry which is preliminary data.</text>
</comment>
<evidence type="ECO:0000313" key="3">
    <source>
        <dbReference type="EMBL" id="OHV35447.1"/>
    </source>
</evidence>
<gene>
    <name evidence="3" type="ORF">CC117_19640</name>
</gene>
<organism evidence="3 4">
    <name type="scientific">Parafrankia colletiae</name>
    <dbReference type="NCBI Taxonomy" id="573497"/>
    <lineage>
        <taxon>Bacteria</taxon>
        <taxon>Bacillati</taxon>
        <taxon>Actinomycetota</taxon>
        <taxon>Actinomycetes</taxon>
        <taxon>Frankiales</taxon>
        <taxon>Frankiaceae</taxon>
        <taxon>Parafrankia</taxon>
    </lineage>
</organism>
<dbReference type="AlphaFoldDB" id="A0A1S1QP16"/>
<feature type="region of interest" description="Disordered" evidence="1">
    <location>
        <begin position="203"/>
        <end position="237"/>
    </location>
</feature>
<feature type="transmembrane region" description="Helical" evidence="2">
    <location>
        <begin position="77"/>
        <end position="99"/>
    </location>
</feature>
<keyword evidence="2" id="KW-1133">Transmembrane helix</keyword>
<sequence>MALAAAGTAEPPVWAGGRSGRAARAAVFACLTVGLSVAAHRASGGMAPSLPVSVMGLLLTCRVGWGVAATRVSLARLVALVFGVQAGLHLAFAMSAPGGQHGGPLAVGHTPPGPVTGEGVHLLAGGVSALAGHSLATLCLAVWLAAGERLVWRVASRAATAVRRAAGRLRRRRARLVPPAVRLLLRLPPCSGAARLLPLRHVMPRRGPPRHRAGLVPGRAGRPGVLRVNPPVAVPGH</sequence>
<accession>A0A1S1QP16</accession>
<keyword evidence="2" id="KW-0472">Membrane</keyword>
<reference evidence="4" key="1">
    <citation type="submission" date="2016-07" db="EMBL/GenBank/DDBJ databases">
        <title>Sequence Frankia sp. strain CcI1.17.</title>
        <authorList>
            <person name="Ghodhbane-Gtari F."/>
            <person name="Swanson E."/>
            <person name="Gueddou A."/>
            <person name="Morris K."/>
            <person name="Hezbri K."/>
            <person name="Ktari A."/>
            <person name="Nouioui I."/>
            <person name="Abebe-Akele F."/>
            <person name="Simpson S."/>
            <person name="Thomas K."/>
            <person name="Gtari M."/>
            <person name="Tisa L.S."/>
            <person name="Hurst S."/>
        </authorList>
    </citation>
    <scope>NUCLEOTIDE SEQUENCE [LARGE SCALE GENOMIC DNA]</scope>
    <source>
        <strain evidence="4">Cc1.17</strain>
    </source>
</reference>
<evidence type="ECO:0000313" key="4">
    <source>
        <dbReference type="Proteomes" id="UP000179627"/>
    </source>
</evidence>
<dbReference type="EMBL" id="MBLM01000121">
    <property type="protein sequence ID" value="OHV35447.1"/>
    <property type="molecule type" value="Genomic_DNA"/>
</dbReference>
<dbReference type="Proteomes" id="UP000179627">
    <property type="component" value="Unassembled WGS sequence"/>
</dbReference>
<dbReference type="RefSeq" id="WP_071085603.1">
    <property type="nucleotide sequence ID" value="NZ_MBLM01000121.1"/>
</dbReference>
<keyword evidence="2" id="KW-0812">Transmembrane</keyword>
<name>A0A1S1QP16_9ACTN</name>
<evidence type="ECO:0000256" key="1">
    <source>
        <dbReference type="SAM" id="MobiDB-lite"/>
    </source>
</evidence>